<evidence type="ECO:0000259" key="1">
    <source>
        <dbReference type="Pfam" id="PF05175"/>
    </source>
</evidence>
<protein>
    <submittedName>
        <fullName evidence="2">SAM-dependent methyltransferase</fullName>
    </submittedName>
</protein>
<organism evidence="2 3">
    <name type="scientific">Effusibacillus dendaii</name>
    <dbReference type="NCBI Taxonomy" id="2743772"/>
    <lineage>
        <taxon>Bacteria</taxon>
        <taxon>Bacillati</taxon>
        <taxon>Bacillota</taxon>
        <taxon>Bacilli</taxon>
        <taxon>Bacillales</taxon>
        <taxon>Alicyclobacillaceae</taxon>
        <taxon>Effusibacillus</taxon>
    </lineage>
</organism>
<keyword evidence="3" id="KW-1185">Reference proteome</keyword>
<sequence length="190" mass="21699">MKLSALDYSFDKLLFLSKFVRSPRTVGSLVPSSRFLANAVLAPINWDEIYSIAELGAGTGAFTRCIAERRRSSCISLIFERDDDMRARLQFQYPAENYFKEAVNLSHALDEFHLKSVDCIVSGLPFANFTQQKRAEILQQVKSNLSSGGQFITFQYSLQMKQQLSETFRSVKIGFVPFNFPPAFVYYCRK</sequence>
<dbReference type="RefSeq" id="WP_200758141.1">
    <property type="nucleotide sequence ID" value="NZ_AP023366.1"/>
</dbReference>
<dbReference type="SUPFAM" id="SSF53335">
    <property type="entry name" value="S-adenosyl-L-methionine-dependent methyltransferases"/>
    <property type="match status" value="1"/>
</dbReference>
<proteinExistence type="predicted"/>
<dbReference type="InterPro" id="IPR029063">
    <property type="entry name" value="SAM-dependent_MTases_sf"/>
</dbReference>
<dbReference type="GO" id="GO:0008168">
    <property type="term" value="F:methyltransferase activity"/>
    <property type="evidence" value="ECO:0007669"/>
    <property type="project" value="UniProtKB-KW"/>
</dbReference>
<dbReference type="Pfam" id="PF05175">
    <property type="entry name" value="MTS"/>
    <property type="match status" value="1"/>
</dbReference>
<evidence type="ECO:0000313" key="2">
    <source>
        <dbReference type="EMBL" id="BCJ87773.1"/>
    </source>
</evidence>
<dbReference type="KEGG" id="eff:skT53_27580"/>
<dbReference type="InterPro" id="IPR007848">
    <property type="entry name" value="Small_mtfrase_dom"/>
</dbReference>
<dbReference type="EMBL" id="AP023366">
    <property type="protein sequence ID" value="BCJ87773.1"/>
    <property type="molecule type" value="Genomic_DNA"/>
</dbReference>
<dbReference type="Proteomes" id="UP000593802">
    <property type="component" value="Chromosome"/>
</dbReference>
<feature type="domain" description="Methyltransferase small" evidence="1">
    <location>
        <begin position="48"/>
        <end position="172"/>
    </location>
</feature>
<dbReference type="GO" id="GO:0032259">
    <property type="term" value="P:methylation"/>
    <property type="evidence" value="ECO:0007669"/>
    <property type="project" value="UniProtKB-KW"/>
</dbReference>
<reference evidence="2 3" key="1">
    <citation type="submission" date="2020-08" db="EMBL/GenBank/DDBJ databases">
        <title>Complete Genome Sequence of Effusibacillus dendaii Strain skT53, Isolated from Farmland soil.</title>
        <authorList>
            <person name="Konishi T."/>
            <person name="Kawasaki H."/>
        </authorList>
    </citation>
    <scope>NUCLEOTIDE SEQUENCE [LARGE SCALE GENOMIC DNA]</scope>
    <source>
        <strain evidence="3">skT53</strain>
    </source>
</reference>
<keyword evidence="2" id="KW-0808">Transferase</keyword>
<accession>A0A7I8DC65</accession>
<dbReference type="CDD" id="cd02440">
    <property type="entry name" value="AdoMet_MTases"/>
    <property type="match status" value="1"/>
</dbReference>
<gene>
    <name evidence="2" type="ORF">skT53_27580</name>
</gene>
<dbReference type="Gene3D" id="3.40.50.150">
    <property type="entry name" value="Vaccinia Virus protein VP39"/>
    <property type="match status" value="1"/>
</dbReference>
<keyword evidence="2" id="KW-0489">Methyltransferase</keyword>
<dbReference type="AlphaFoldDB" id="A0A7I8DC65"/>
<name>A0A7I8DC65_9BACL</name>
<evidence type="ECO:0000313" key="3">
    <source>
        <dbReference type="Proteomes" id="UP000593802"/>
    </source>
</evidence>